<reference evidence="15" key="3">
    <citation type="submission" date="2025-08" db="UniProtKB">
        <authorList>
            <consortium name="Ensembl"/>
        </authorList>
    </citation>
    <scope>IDENTIFICATION</scope>
</reference>
<evidence type="ECO:0000256" key="7">
    <source>
        <dbReference type="ARBA" id="ARBA00023136"/>
    </source>
</evidence>
<dbReference type="Pfam" id="PF01839">
    <property type="entry name" value="FG-GAP"/>
    <property type="match status" value="1"/>
</dbReference>
<dbReference type="GeneTree" id="ENSGT00940000165133"/>
<dbReference type="GO" id="GO:0098609">
    <property type="term" value="P:cell-cell adhesion"/>
    <property type="evidence" value="ECO:0000318"/>
    <property type="project" value="GO_Central"/>
</dbReference>
<feature type="domain" description="Integrin alpha first immunoglubulin-like" evidence="13">
    <location>
        <begin position="145"/>
        <end position="271"/>
    </location>
</feature>
<evidence type="ECO:0000256" key="9">
    <source>
        <dbReference type="ARBA" id="ARBA00023180"/>
    </source>
</evidence>
<dbReference type="InterPro" id="IPR013649">
    <property type="entry name" value="Integrin_alpha_Ig-like_1"/>
</dbReference>
<comment type="similarity">
    <text evidence="2 11">Belongs to the integrin alpha chain family.</text>
</comment>
<dbReference type="Pfam" id="PF08441">
    <property type="entry name" value="Integrin_A_Ig_1"/>
    <property type="match status" value="1"/>
</dbReference>
<feature type="transmembrane region" description="Helical" evidence="11">
    <location>
        <begin position="676"/>
        <end position="700"/>
    </location>
</feature>
<evidence type="ECO:0000259" key="13">
    <source>
        <dbReference type="Pfam" id="PF08441"/>
    </source>
</evidence>
<evidence type="ECO:0000256" key="5">
    <source>
        <dbReference type="ARBA" id="ARBA00022889"/>
    </source>
</evidence>
<reference evidence="15" key="4">
    <citation type="submission" date="2025-09" db="UniProtKB">
        <authorList>
            <consortium name="Ensembl"/>
        </authorList>
    </citation>
    <scope>IDENTIFICATION</scope>
</reference>
<protein>
    <submittedName>
        <fullName evidence="15">Uncharacterized protein</fullName>
    </submittedName>
</protein>
<evidence type="ECO:0000256" key="4">
    <source>
        <dbReference type="ARBA" id="ARBA00022737"/>
    </source>
</evidence>
<evidence type="ECO:0000256" key="2">
    <source>
        <dbReference type="ARBA" id="ARBA00008054"/>
    </source>
</evidence>
<accession>F6RGM5</accession>
<dbReference type="Gene3D" id="1.20.5.930">
    <property type="entry name" value="Bicelle-embedded integrin alpha(iib) transmembrane segment"/>
    <property type="match status" value="1"/>
</dbReference>
<dbReference type="EMBL" id="EAAA01002975">
    <property type="status" value="NOT_ANNOTATED_CDS"/>
    <property type="molecule type" value="Genomic_DNA"/>
</dbReference>
<dbReference type="InParanoid" id="F6RGM5"/>
<proteinExistence type="inferred from homology"/>
<keyword evidence="4" id="KW-0677">Repeat</keyword>
<dbReference type="Ensembl" id="ENSCINT00000024201.2">
    <property type="protein sequence ID" value="ENSCINP00000023955.2"/>
    <property type="gene ID" value="ENSCING00000012947.2"/>
</dbReference>
<dbReference type="Proteomes" id="UP000008144">
    <property type="component" value="Chromosome 9"/>
</dbReference>
<keyword evidence="8 11" id="KW-0675">Receptor</keyword>
<evidence type="ECO:0000256" key="8">
    <source>
        <dbReference type="ARBA" id="ARBA00023170"/>
    </source>
</evidence>
<evidence type="ECO:0000313" key="16">
    <source>
        <dbReference type="Proteomes" id="UP000008144"/>
    </source>
</evidence>
<evidence type="ECO:0000256" key="10">
    <source>
        <dbReference type="PROSITE-ProRule" id="PRU00803"/>
    </source>
</evidence>
<feature type="domain" description="Integrin alpha third immunoglobulin-like" evidence="14">
    <location>
        <begin position="470"/>
        <end position="663"/>
    </location>
</feature>
<dbReference type="InterPro" id="IPR028994">
    <property type="entry name" value="Integrin_alpha_N"/>
</dbReference>
<evidence type="ECO:0000313" key="15">
    <source>
        <dbReference type="Ensembl" id="ENSCINP00000023955.2"/>
    </source>
</evidence>
<dbReference type="AlphaFoldDB" id="F6RGM5"/>
<reference evidence="15" key="2">
    <citation type="journal article" date="2008" name="Genome Biol.">
        <title>Improved genome assembly and evidence-based global gene model set for the chordate Ciona intestinalis: new insight into intron and operon populations.</title>
        <authorList>
            <person name="Satou Y."/>
            <person name="Mineta K."/>
            <person name="Ogasawara M."/>
            <person name="Sasakura Y."/>
            <person name="Shoguchi E."/>
            <person name="Ueno K."/>
            <person name="Yamada L."/>
            <person name="Matsumoto J."/>
            <person name="Wasserscheid J."/>
            <person name="Dewar K."/>
            <person name="Wiley G.B."/>
            <person name="Macmil S.L."/>
            <person name="Roe B.A."/>
            <person name="Zeller R.W."/>
            <person name="Hastings K.E."/>
            <person name="Lemaire P."/>
            <person name="Lindquist E."/>
            <person name="Endo T."/>
            <person name="Hotta K."/>
            <person name="Inaba K."/>
        </authorList>
    </citation>
    <scope>NUCLEOTIDE SEQUENCE [LARGE SCALE GENOMIC DNA]</scope>
    <source>
        <strain evidence="15">wild type</strain>
    </source>
</reference>
<keyword evidence="3" id="KW-0732">Signal</keyword>
<keyword evidence="5 11" id="KW-0130">Cell adhesion</keyword>
<keyword evidence="11" id="KW-1133">Transmembrane helix</keyword>
<reference evidence="16" key="1">
    <citation type="journal article" date="2002" name="Science">
        <title>The draft genome of Ciona intestinalis: insights into chordate and vertebrate origins.</title>
        <authorList>
            <person name="Dehal P."/>
            <person name="Satou Y."/>
            <person name="Campbell R.K."/>
            <person name="Chapman J."/>
            <person name="Degnan B."/>
            <person name="De Tomaso A."/>
            <person name="Davidson B."/>
            <person name="Di Gregorio A."/>
            <person name="Gelpke M."/>
            <person name="Goodstein D.M."/>
            <person name="Harafuji N."/>
            <person name="Hastings K.E."/>
            <person name="Ho I."/>
            <person name="Hotta K."/>
            <person name="Huang W."/>
            <person name="Kawashima T."/>
            <person name="Lemaire P."/>
            <person name="Martinez D."/>
            <person name="Meinertzhagen I.A."/>
            <person name="Necula S."/>
            <person name="Nonaka M."/>
            <person name="Putnam N."/>
            <person name="Rash S."/>
            <person name="Saiga H."/>
            <person name="Satake M."/>
            <person name="Terry A."/>
            <person name="Yamada L."/>
            <person name="Wang H.G."/>
            <person name="Awazu S."/>
            <person name="Azumi K."/>
            <person name="Boore J."/>
            <person name="Branno M."/>
            <person name="Chin-Bow S."/>
            <person name="DeSantis R."/>
            <person name="Doyle S."/>
            <person name="Francino P."/>
            <person name="Keys D.N."/>
            <person name="Haga S."/>
            <person name="Hayashi H."/>
            <person name="Hino K."/>
            <person name="Imai K.S."/>
            <person name="Inaba K."/>
            <person name="Kano S."/>
            <person name="Kobayashi K."/>
            <person name="Kobayashi M."/>
            <person name="Lee B.I."/>
            <person name="Makabe K.W."/>
            <person name="Manohar C."/>
            <person name="Matassi G."/>
            <person name="Medina M."/>
            <person name="Mochizuki Y."/>
            <person name="Mount S."/>
            <person name="Morishita T."/>
            <person name="Miura S."/>
            <person name="Nakayama A."/>
            <person name="Nishizaka S."/>
            <person name="Nomoto H."/>
            <person name="Ohta F."/>
            <person name="Oishi K."/>
            <person name="Rigoutsos I."/>
            <person name="Sano M."/>
            <person name="Sasaki A."/>
            <person name="Sasakura Y."/>
            <person name="Shoguchi E."/>
            <person name="Shin-i T."/>
            <person name="Spagnuolo A."/>
            <person name="Stainier D."/>
            <person name="Suzuki M.M."/>
            <person name="Tassy O."/>
            <person name="Takatori N."/>
            <person name="Tokuoka M."/>
            <person name="Yagi K."/>
            <person name="Yoshizaki F."/>
            <person name="Wada S."/>
            <person name="Zhang C."/>
            <person name="Hyatt P.D."/>
            <person name="Larimer F."/>
            <person name="Detter C."/>
            <person name="Doggett N."/>
            <person name="Glavina T."/>
            <person name="Hawkins T."/>
            <person name="Richardson P."/>
            <person name="Lucas S."/>
            <person name="Kohara Y."/>
            <person name="Levine M."/>
            <person name="Satoh N."/>
            <person name="Rokhsar D.S."/>
        </authorList>
    </citation>
    <scope>NUCLEOTIDE SEQUENCE [LARGE SCALE GENOMIC DNA]</scope>
</reference>
<dbReference type="GO" id="GO:0009986">
    <property type="term" value="C:cell surface"/>
    <property type="evidence" value="ECO:0000318"/>
    <property type="project" value="GO_Central"/>
</dbReference>
<evidence type="ECO:0000256" key="12">
    <source>
        <dbReference type="SAM" id="MobiDB-lite"/>
    </source>
</evidence>
<dbReference type="GO" id="GO:0008305">
    <property type="term" value="C:integrin complex"/>
    <property type="evidence" value="ECO:0000318"/>
    <property type="project" value="GO_Central"/>
</dbReference>
<dbReference type="SMART" id="SM00191">
    <property type="entry name" value="Int_alpha"/>
    <property type="match status" value="2"/>
</dbReference>
<dbReference type="PANTHER" id="PTHR23220:SF133">
    <property type="entry name" value="INTEGRIN ALPHA-PS2"/>
    <property type="match status" value="1"/>
</dbReference>
<comment type="subcellular location">
    <subcellularLocation>
        <location evidence="1 11">Membrane</location>
        <topology evidence="1 11">Single-pass type I membrane protein</topology>
    </subcellularLocation>
</comment>
<sequence>MNGYDQGRVFVYINNKEGPQEWTSESYRPQSLSGSNAKGARFGMSVAVVGDVDLNGYDDIAVGAPSEGGTSLDTGVVYVYYVSFQGISETRKQRIVGKSVISSLRNFGNVVTPSSSFSNTDVDNNGYSDIVISASSSDRIIILRARPIVKVRTQITLNPPSIDLINCLSNSSAPCTSVTVCLTAFYTGDQVLTSPAHLNVTVDLDSKFGNPASKRLVHSGTTFPSKTFIFNATSVNSCVDLQVHLSSSHFTSVSAKQETLDPPQVKMTYDYIDSHKNTIMSNVLDPVTSKVYTADWSFHKKCSGLNGSKCSHDLKVETTYSVQQLGQPLILGSNPGLISINVTITNLGPDHSYFTRVNVTGNLDLNKVSGSCVTLLPVQHTNTTTVSYKASVSSVLDVMVKGVSCNFLLEYSLLSLTQTSETKEILLNGIVYSNVNSNLTFDPDMTNNVFEYRKTVLYATTLRQTSESQQSAIFYNRVVSKEAKIHNLSNLHLGEKANFITHKHMIDNRGPNIVAKASLVFTWPRQSKEGLPLLYLYHFQCLPLKTCNCSGLNKVNEYEFAINNGTGASLFTLNYDSKATFPAQTTCEHTNCDSITCSINHLKTFSNVTIISSFKIWIPSLSQPNLVTTFSSHIRFNTIDSPVYPPSNKTTKATTKVSAYVAPTPPPDPNQVDTGAVVGAVVGGCSLLIVTVFVMWKAGFFESKYAKMRQEAEQEEAESKEKGAQEKNKSVKDGGSKEIEAI</sequence>
<keyword evidence="11" id="KW-0812">Transmembrane</keyword>
<dbReference type="Gene3D" id="2.130.10.130">
    <property type="entry name" value="Integrin alpha, N-terminal"/>
    <property type="match status" value="1"/>
</dbReference>
<feature type="region of interest" description="Disordered" evidence="12">
    <location>
        <begin position="710"/>
        <end position="742"/>
    </location>
</feature>
<dbReference type="PANTHER" id="PTHR23220">
    <property type="entry name" value="INTEGRIN ALPHA"/>
    <property type="match status" value="1"/>
</dbReference>
<dbReference type="SUPFAM" id="SSF69318">
    <property type="entry name" value="Integrin alpha N-terminal domain"/>
    <property type="match status" value="1"/>
</dbReference>
<organism evidence="15 16">
    <name type="scientific">Ciona intestinalis</name>
    <name type="common">Transparent sea squirt</name>
    <name type="synonym">Ascidia intestinalis</name>
    <dbReference type="NCBI Taxonomy" id="7719"/>
    <lineage>
        <taxon>Eukaryota</taxon>
        <taxon>Metazoa</taxon>
        <taxon>Chordata</taxon>
        <taxon>Tunicata</taxon>
        <taxon>Ascidiacea</taxon>
        <taxon>Phlebobranchia</taxon>
        <taxon>Cionidae</taxon>
        <taxon>Ciona</taxon>
    </lineage>
</organism>
<dbReference type="GO" id="GO:0007229">
    <property type="term" value="P:integrin-mediated signaling pathway"/>
    <property type="evidence" value="ECO:0000318"/>
    <property type="project" value="GO_Central"/>
</dbReference>
<dbReference type="InterPro" id="IPR048286">
    <property type="entry name" value="Integrin_alpha_Ig-like_3"/>
</dbReference>
<keyword evidence="6 11" id="KW-0401">Integrin</keyword>
<dbReference type="PROSITE" id="PS51470">
    <property type="entry name" value="FG_GAP"/>
    <property type="match status" value="1"/>
</dbReference>
<dbReference type="Pfam" id="PF20806">
    <property type="entry name" value="Integrin_A_Ig_3"/>
    <property type="match status" value="1"/>
</dbReference>
<dbReference type="Gene3D" id="2.60.40.1530">
    <property type="entry name" value="ntegrin, alpha v. Chain A, domain 4"/>
    <property type="match status" value="1"/>
</dbReference>
<evidence type="ECO:0000256" key="11">
    <source>
        <dbReference type="RuleBase" id="RU003762"/>
    </source>
</evidence>
<dbReference type="HOGENOM" id="CLU_004111_5_1_1"/>
<evidence type="ECO:0000256" key="3">
    <source>
        <dbReference type="ARBA" id="ARBA00022729"/>
    </source>
</evidence>
<keyword evidence="7 11" id="KW-0472">Membrane</keyword>
<keyword evidence="9" id="KW-0325">Glycoprotein</keyword>
<evidence type="ECO:0000259" key="14">
    <source>
        <dbReference type="Pfam" id="PF20806"/>
    </source>
</evidence>
<dbReference type="InterPro" id="IPR013517">
    <property type="entry name" value="FG-GAP"/>
</dbReference>
<name>F6RGM5_CIOIN</name>
<dbReference type="STRING" id="7719.ENSCINP00000023955"/>
<dbReference type="InterPro" id="IPR013519">
    <property type="entry name" value="Int_alpha_beta-p"/>
</dbReference>
<dbReference type="InterPro" id="IPR000413">
    <property type="entry name" value="Integrin_alpha"/>
</dbReference>
<evidence type="ECO:0000256" key="1">
    <source>
        <dbReference type="ARBA" id="ARBA00004479"/>
    </source>
</evidence>
<evidence type="ECO:0000256" key="6">
    <source>
        <dbReference type="ARBA" id="ARBA00023037"/>
    </source>
</evidence>
<dbReference type="PRINTS" id="PR01185">
    <property type="entry name" value="INTEGRINA"/>
</dbReference>
<dbReference type="OMA" id="ANFITHK"/>
<keyword evidence="16" id="KW-1185">Reference proteome</keyword>
<dbReference type="GO" id="GO:0038023">
    <property type="term" value="F:signaling receptor activity"/>
    <property type="evidence" value="ECO:0000318"/>
    <property type="project" value="GO_Central"/>
</dbReference>
<feature type="repeat" description="FG-GAP" evidence="10">
    <location>
        <begin position="28"/>
        <end position="89"/>
    </location>
</feature>
<dbReference type="InterPro" id="IPR032695">
    <property type="entry name" value="Integrin_dom_sf"/>
</dbReference>
<dbReference type="SUPFAM" id="SSF69179">
    <property type="entry name" value="Integrin domains"/>
    <property type="match status" value="2"/>
</dbReference>
<dbReference type="Gene3D" id="2.60.40.1460">
    <property type="entry name" value="Integrin domains. Chain A, domain 2"/>
    <property type="match status" value="1"/>
</dbReference>